<reference evidence="4" key="1">
    <citation type="submission" date="2021-01" db="EMBL/GenBank/DDBJ databases">
        <authorList>
            <person name="Corre E."/>
            <person name="Pelletier E."/>
            <person name="Niang G."/>
            <person name="Scheremetjew M."/>
            <person name="Finn R."/>
            <person name="Kale V."/>
            <person name="Holt S."/>
            <person name="Cochrane G."/>
            <person name="Meng A."/>
            <person name="Brown T."/>
            <person name="Cohen L."/>
        </authorList>
    </citation>
    <scope>NUCLEOTIDE SEQUENCE</scope>
    <source>
        <strain evidence="4">OF101</strain>
    </source>
</reference>
<feature type="repeat" description="ANK" evidence="3">
    <location>
        <begin position="176"/>
        <end position="208"/>
    </location>
</feature>
<evidence type="ECO:0000256" key="3">
    <source>
        <dbReference type="PROSITE-ProRule" id="PRU00023"/>
    </source>
</evidence>
<dbReference type="SUPFAM" id="SSF48403">
    <property type="entry name" value="Ankyrin repeat"/>
    <property type="match status" value="1"/>
</dbReference>
<keyword evidence="2 3" id="KW-0040">ANK repeat</keyword>
<keyword evidence="1" id="KW-0677">Repeat</keyword>
<organism evidence="4">
    <name type="scientific">Alexandrium catenella</name>
    <name type="common">Red tide dinoflagellate</name>
    <name type="synonym">Gonyaulax catenella</name>
    <dbReference type="NCBI Taxonomy" id="2925"/>
    <lineage>
        <taxon>Eukaryota</taxon>
        <taxon>Sar</taxon>
        <taxon>Alveolata</taxon>
        <taxon>Dinophyceae</taxon>
        <taxon>Gonyaulacales</taxon>
        <taxon>Pyrocystaceae</taxon>
        <taxon>Alexandrium</taxon>
    </lineage>
</organism>
<dbReference type="PROSITE" id="PS50297">
    <property type="entry name" value="ANK_REP_REGION"/>
    <property type="match status" value="1"/>
</dbReference>
<dbReference type="EMBL" id="HBGE01046920">
    <property type="protein sequence ID" value="CAD9143857.1"/>
    <property type="molecule type" value="Transcribed_RNA"/>
</dbReference>
<dbReference type="AlphaFoldDB" id="A0A7S1QNN2"/>
<dbReference type="Gene3D" id="1.25.40.20">
    <property type="entry name" value="Ankyrin repeat-containing domain"/>
    <property type="match status" value="1"/>
</dbReference>
<dbReference type="SMART" id="SM00248">
    <property type="entry name" value="ANK"/>
    <property type="match status" value="3"/>
</dbReference>
<proteinExistence type="predicted"/>
<evidence type="ECO:0000256" key="1">
    <source>
        <dbReference type="ARBA" id="ARBA00022737"/>
    </source>
</evidence>
<dbReference type="PANTHER" id="PTHR24171">
    <property type="entry name" value="ANKYRIN REPEAT DOMAIN-CONTAINING PROTEIN 39-RELATED"/>
    <property type="match status" value="1"/>
</dbReference>
<accession>A0A7S1QNN2</accession>
<protein>
    <submittedName>
        <fullName evidence="4">Uncharacterized protein</fullName>
    </submittedName>
</protein>
<evidence type="ECO:0000256" key="2">
    <source>
        <dbReference type="ARBA" id="ARBA00023043"/>
    </source>
</evidence>
<sequence>MSAVTAETLRIRDGSTMEVTRIPDVDDSTWADVKSYVEGNVETATALRELVKSSEAMRSWLQTQAIVEHYSAKLSSGDRIVLDRMTAMEEDPELAPVVDDVKTNGFEAAMKHFHNEELMLKINQIMGGVPEELKVVLKKLDEKSLTLHEAAKNGDIVSVQGFLDKTRTTVDARDHKGVTPLGYAVGANRIGVVQRLLESRASQYLLDKNDNSAMHFAAGYGRTELVEHLLQARAAVNQKNANGQTPLAVARLNKHDASIKILKACGAS</sequence>
<name>A0A7S1QNN2_ALECA</name>
<evidence type="ECO:0000313" key="4">
    <source>
        <dbReference type="EMBL" id="CAD9143857.1"/>
    </source>
</evidence>
<dbReference type="InterPro" id="IPR002110">
    <property type="entry name" value="Ankyrin_rpt"/>
</dbReference>
<dbReference type="InterPro" id="IPR036770">
    <property type="entry name" value="Ankyrin_rpt-contain_sf"/>
</dbReference>
<dbReference type="Pfam" id="PF12796">
    <property type="entry name" value="Ank_2"/>
    <property type="match status" value="1"/>
</dbReference>
<gene>
    <name evidence="4" type="ORF">ACAT0790_LOCUS28323</name>
</gene>
<dbReference type="PROSITE" id="PS50088">
    <property type="entry name" value="ANK_REPEAT"/>
    <property type="match status" value="2"/>
</dbReference>
<feature type="repeat" description="ANK" evidence="3">
    <location>
        <begin position="209"/>
        <end position="241"/>
    </location>
</feature>